<evidence type="ECO:0000256" key="1">
    <source>
        <dbReference type="ARBA" id="ARBA00005336"/>
    </source>
</evidence>
<dbReference type="InterPro" id="IPR036881">
    <property type="entry name" value="Glyco_hydro_3_C_sf"/>
</dbReference>
<dbReference type="InterPro" id="IPR026891">
    <property type="entry name" value="Fn3-like"/>
</dbReference>
<dbReference type="EMBL" id="BMYZ01000001">
    <property type="protein sequence ID" value="GGY68645.1"/>
    <property type="molecule type" value="Genomic_DNA"/>
</dbReference>
<keyword evidence="3 8" id="KW-0378">Hydrolase</keyword>
<evidence type="ECO:0000256" key="4">
    <source>
        <dbReference type="PROSITE-ProRule" id="PRU01076"/>
    </source>
</evidence>
<dbReference type="PROSITE" id="PS51820">
    <property type="entry name" value="PA14"/>
    <property type="match status" value="1"/>
</dbReference>
<comment type="caution">
    <text evidence="8">The sequence shown here is derived from an EMBL/GenBank/DDBJ whole genome shotgun (WGS) entry which is preliminary data.</text>
</comment>
<dbReference type="Proteomes" id="UP000619761">
    <property type="component" value="Unassembled WGS sequence"/>
</dbReference>
<comment type="similarity">
    <text evidence="1">Belongs to the glycosyl hydrolase 3 family.</text>
</comment>
<feature type="domain" description="PA14" evidence="7">
    <location>
        <begin position="489"/>
        <end position="623"/>
    </location>
</feature>
<name>A0ABQ3AWS1_9GAMM</name>
<dbReference type="RefSeq" id="WP_229837621.1">
    <property type="nucleotide sequence ID" value="NZ_BMYZ01000001.1"/>
</dbReference>
<dbReference type="Pfam" id="PF01915">
    <property type="entry name" value="Glyco_hydro_3_C"/>
    <property type="match status" value="1"/>
</dbReference>
<dbReference type="Pfam" id="PF07691">
    <property type="entry name" value="PA14"/>
    <property type="match status" value="1"/>
</dbReference>
<evidence type="ECO:0000313" key="9">
    <source>
        <dbReference type="Proteomes" id="UP000619761"/>
    </source>
</evidence>
<dbReference type="Gene3D" id="3.40.50.1700">
    <property type="entry name" value="Glycoside hydrolase family 3 C-terminal domain"/>
    <property type="match status" value="2"/>
</dbReference>
<dbReference type="GO" id="GO:0016787">
    <property type="term" value="F:hydrolase activity"/>
    <property type="evidence" value="ECO:0007669"/>
    <property type="project" value="UniProtKB-KW"/>
</dbReference>
<evidence type="ECO:0000256" key="2">
    <source>
        <dbReference type="ARBA" id="ARBA00022729"/>
    </source>
</evidence>
<keyword evidence="2 5" id="KW-0732">Signal</keyword>
<dbReference type="InterPro" id="IPR002772">
    <property type="entry name" value="Glyco_hydro_3_C"/>
</dbReference>
<dbReference type="Pfam" id="PF00933">
    <property type="entry name" value="Glyco_hydro_3"/>
    <property type="match status" value="1"/>
</dbReference>
<dbReference type="SUPFAM" id="SSF52279">
    <property type="entry name" value="Beta-D-glucan exohydrolase, C-terminal domain"/>
    <property type="match status" value="1"/>
</dbReference>
<dbReference type="InterPro" id="IPR013783">
    <property type="entry name" value="Ig-like_fold"/>
</dbReference>
<dbReference type="Pfam" id="PF14310">
    <property type="entry name" value="Fn3-like"/>
    <property type="match status" value="1"/>
</dbReference>
<proteinExistence type="inferred from homology"/>
<dbReference type="SUPFAM" id="SSF56988">
    <property type="entry name" value="Anthrax protective antigen"/>
    <property type="match status" value="1"/>
</dbReference>
<feature type="domain" description="SpoVT-AbrB" evidence="6">
    <location>
        <begin position="778"/>
        <end position="823"/>
    </location>
</feature>
<evidence type="ECO:0000259" key="7">
    <source>
        <dbReference type="PROSITE" id="PS51820"/>
    </source>
</evidence>
<dbReference type="InterPro" id="IPR017853">
    <property type="entry name" value="GH"/>
</dbReference>
<sequence>MGKFTQLKHFPRMKNLRVKKYLGTSCALISAMLFSAFASAQLMPDQLKPKVLPYKDTSLSFEERAKDLVSRMTLEEKTPQLINDAPAIPRLGVREYNWWNEGLHGVAALGDATVFPQSVGMAAAFNEPLMQKIGDVVSTEFRAKHFSKLHRFGGSDWFAGLTVWAPNINIFRDPRWGRGQETYGEDPYLTSRLGVAYVKGLQGDDPHYLKTVATPKHYAVHSGPEAGRHRDNVNPSAKDLEETYLPAFRATVVEGKAESVMCAYNAINGVPACANTMLLKENLRDKWGFKGFVVSDCAAVFDIYFKGSHGFTATPEEGIKAAFDSGMDLICGEANEVDNINNALKKGLVTEAQIDTALVRLFTARMRLGQFDQRTQVFPKITANDNDTEAHRQLARTIASESLVLLKNKDSFLPFKSSIKKLAVVGPNADSVAALEGNYNGSPSNPVTVLKGMRARFGENNIQYAQGTGLVDPVQSAVPNNVLCVDEKCKKSGLNAEYYADKSYKDKPLVKRIDENATVSWRNEVASGAVRWTGFVKAPETGTYSMRYLADGGYRIWVNDKIVIDAWNVDWRPVIASGNVDLVAGQTYRLKIEAFQRGEQGNEKLMWSVPSNPGAQAAVSAAKDADAVVFVGGITAQVEGEEMPVPMPGFTGGDRTDLNLPAAQRELLKKLYATGKPVVVVLMNGSALAVNEEDASATALVEAWYPGGQGGEAVASMLAGDFSPAGRLPVTFYKSLDQLPKFNDYSMDNRTYRFHTNDVLYPFGYGLSYSKFSYGEIKSPKQWDSNGAVTVSVDVTNVGNLDADEVVQLYASRKDIQGSPIRTLVGFQRVHIAKGKTQKVSFQLDDRRLSTVDAKGQRAVVPGTVNLWVGGGQPAQRAGLEPAAGGETSLIIKKGKTVL</sequence>
<dbReference type="InterPro" id="IPR001764">
    <property type="entry name" value="Glyco_hydro_3_N"/>
</dbReference>
<reference evidence="9" key="1">
    <citation type="journal article" date="2019" name="Int. J. Syst. Evol. Microbiol.">
        <title>The Global Catalogue of Microorganisms (GCM) 10K type strain sequencing project: providing services to taxonomists for standard genome sequencing and annotation.</title>
        <authorList>
            <consortium name="The Broad Institute Genomics Platform"/>
            <consortium name="The Broad Institute Genome Sequencing Center for Infectious Disease"/>
            <person name="Wu L."/>
            <person name="Ma J."/>
        </authorList>
    </citation>
    <scope>NUCLEOTIDE SEQUENCE [LARGE SCALE GENOMIC DNA]</scope>
    <source>
        <strain evidence="9">KCTC 32239</strain>
    </source>
</reference>
<gene>
    <name evidence="8" type="ORF">GCM10011613_11120</name>
</gene>
<evidence type="ECO:0000259" key="6">
    <source>
        <dbReference type="PROSITE" id="PS51740"/>
    </source>
</evidence>
<dbReference type="InterPro" id="IPR044993">
    <property type="entry name" value="BXL"/>
</dbReference>
<protein>
    <submittedName>
        <fullName evidence="8">Glycoside hydrolase family 3</fullName>
    </submittedName>
</protein>
<evidence type="ECO:0000256" key="3">
    <source>
        <dbReference type="ARBA" id="ARBA00022801"/>
    </source>
</evidence>
<dbReference type="Gene3D" id="3.20.20.300">
    <property type="entry name" value="Glycoside hydrolase, family 3, N-terminal domain"/>
    <property type="match status" value="1"/>
</dbReference>
<organism evidence="8 9">
    <name type="scientific">Cellvibrio zantedeschiae</name>
    <dbReference type="NCBI Taxonomy" id="1237077"/>
    <lineage>
        <taxon>Bacteria</taxon>
        <taxon>Pseudomonadati</taxon>
        <taxon>Pseudomonadota</taxon>
        <taxon>Gammaproteobacteria</taxon>
        <taxon>Cellvibrionales</taxon>
        <taxon>Cellvibrionaceae</taxon>
        <taxon>Cellvibrio</taxon>
    </lineage>
</organism>
<dbReference type="PANTHER" id="PTHR42721">
    <property type="entry name" value="SUGAR HYDROLASE-RELATED"/>
    <property type="match status" value="1"/>
</dbReference>
<dbReference type="InterPro" id="IPR011658">
    <property type="entry name" value="PA14_dom"/>
</dbReference>
<keyword evidence="9" id="KW-1185">Reference proteome</keyword>
<dbReference type="PROSITE" id="PS51740">
    <property type="entry name" value="SPOVT_ABRB"/>
    <property type="match status" value="1"/>
</dbReference>
<keyword evidence="4" id="KW-0238">DNA-binding</keyword>
<dbReference type="Gene3D" id="2.60.40.10">
    <property type="entry name" value="Immunoglobulins"/>
    <property type="match status" value="1"/>
</dbReference>
<dbReference type="SMART" id="SM01217">
    <property type="entry name" value="Fn3_like"/>
    <property type="match status" value="1"/>
</dbReference>
<dbReference type="PRINTS" id="PR00133">
    <property type="entry name" value="GLHYDRLASE3"/>
</dbReference>
<dbReference type="SMART" id="SM00758">
    <property type="entry name" value="PA14"/>
    <property type="match status" value="1"/>
</dbReference>
<dbReference type="PANTHER" id="PTHR42721:SF3">
    <property type="entry name" value="BETA-D-XYLOSIDASE 5-RELATED"/>
    <property type="match status" value="1"/>
</dbReference>
<feature type="signal peptide" evidence="5">
    <location>
        <begin position="1"/>
        <end position="40"/>
    </location>
</feature>
<feature type="chain" id="PRO_5046852814" evidence="5">
    <location>
        <begin position="41"/>
        <end position="899"/>
    </location>
</feature>
<dbReference type="InterPro" id="IPR037524">
    <property type="entry name" value="PA14/GLEYA"/>
</dbReference>
<evidence type="ECO:0000256" key="5">
    <source>
        <dbReference type="SAM" id="SignalP"/>
    </source>
</evidence>
<evidence type="ECO:0000313" key="8">
    <source>
        <dbReference type="EMBL" id="GGY68645.1"/>
    </source>
</evidence>
<dbReference type="InterPro" id="IPR007159">
    <property type="entry name" value="SpoVT-AbrB_dom"/>
</dbReference>
<accession>A0ABQ3AWS1</accession>
<dbReference type="SUPFAM" id="SSF51445">
    <property type="entry name" value="(Trans)glycosidases"/>
    <property type="match status" value="1"/>
</dbReference>
<dbReference type="InterPro" id="IPR036962">
    <property type="entry name" value="Glyco_hydro_3_N_sf"/>
</dbReference>